<dbReference type="PANTHER" id="PTHR30026">
    <property type="entry name" value="OUTER MEMBRANE PROTEIN TOLC"/>
    <property type="match status" value="1"/>
</dbReference>
<dbReference type="Gene3D" id="1.20.1600.10">
    <property type="entry name" value="Outer membrane efflux proteins (OEP)"/>
    <property type="match status" value="1"/>
</dbReference>
<evidence type="ECO:0000256" key="1">
    <source>
        <dbReference type="ARBA" id="ARBA00004442"/>
    </source>
</evidence>
<dbReference type="SUPFAM" id="SSF56954">
    <property type="entry name" value="Outer membrane efflux proteins (OEP)"/>
    <property type="match status" value="1"/>
</dbReference>
<organism evidence="9 10">
    <name type="scientific">Leucothrix pacifica</name>
    <dbReference type="NCBI Taxonomy" id="1247513"/>
    <lineage>
        <taxon>Bacteria</taxon>
        <taxon>Pseudomonadati</taxon>
        <taxon>Pseudomonadota</taxon>
        <taxon>Gammaproteobacteria</taxon>
        <taxon>Thiotrichales</taxon>
        <taxon>Thiotrichaceae</taxon>
        <taxon>Leucothrix</taxon>
    </lineage>
</organism>
<accession>A0A317CE29</accession>
<keyword evidence="7" id="KW-0998">Cell outer membrane</keyword>
<keyword evidence="3" id="KW-0813">Transport</keyword>
<gene>
    <name evidence="9" type="ORF">DKW60_12655</name>
</gene>
<keyword evidence="10" id="KW-1185">Reference proteome</keyword>
<dbReference type="Pfam" id="PF02321">
    <property type="entry name" value="OEP"/>
    <property type="match status" value="2"/>
</dbReference>
<evidence type="ECO:0000313" key="9">
    <source>
        <dbReference type="EMBL" id="PWQ96627.1"/>
    </source>
</evidence>
<dbReference type="GO" id="GO:1990281">
    <property type="term" value="C:efflux pump complex"/>
    <property type="evidence" value="ECO:0007669"/>
    <property type="project" value="TreeGrafter"/>
</dbReference>
<comment type="subcellular location">
    <subcellularLocation>
        <location evidence="1">Cell outer membrane</location>
    </subcellularLocation>
</comment>
<proteinExistence type="inferred from homology"/>
<evidence type="ECO:0000256" key="5">
    <source>
        <dbReference type="ARBA" id="ARBA00022692"/>
    </source>
</evidence>
<dbReference type="InterPro" id="IPR010130">
    <property type="entry name" value="T1SS_OMP_TolC"/>
</dbReference>
<dbReference type="PANTHER" id="PTHR30026:SF20">
    <property type="entry name" value="OUTER MEMBRANE PROTEIN TOLC"/>
    <property type="match status" value="1"/>
</dbReference>
<evidence type="ECO:0000256" key="4">
    <source>
        <dbReference type="ARBA" id="ARBA00022452"/>
    </source>
</evidence>
<sequence>MTTMPNMGKIAVSALLVPALLMTSAQAEDLFTVYQHAKESDPQIRAAEAGYLSTLEKLPQSLAALKPKVTLSANASYSLDRSWTFGGNDNAAKASANYTLSLSKPLYRPQIREQIAQTNVAIAQAEESLLAEQQNLILRVAEAYFTYLTARDGADFSRSEAAAIERQYKQVEAYFEAGRSAITDVKESQSRYDQAVSSVVVADQNVDIALESLHALTGRYYRILRGAGATTPLVVPTPNDISAWSQAAIQNNKQVKISEYSVENAQKAVDIARAGKKPTLDLFANHGSNIVRGETASNFESTDVSIGVQFNMTLYDAGSADAAIREARYGFHQALQQLESTKRSASQQARTYYLNIITGLSQIQSLKRSLESSQVASKATQEGFRVGTRTAVDVLLALRDTYQAQSNYSSARYTFLLNTIRLKQAAGTLSENDLRTLSRILNRSQSTRLKPVTLAK</sequence>
<comment type="caution">
    <text evidence="9">The sequence shown here is derived from an EMBL/GenBank/DDBJ whole genome shotgun (WGS) entry which is preliminary data.</text>
</comment>
<comment type="similarity">
    <text evidence="2">Belongs to the outer membrane factor (OMF) (TC 1.B.17) family.</text>
</comment>
<evidence type="ECO:0000256" key="3">
    <source>
        <dbReference type="ARBA" id="ARBA00022448"/>
    </source>
</evidence>
<name>A0A317CE29_9GAMM</name>
<dbReference type="GO" id="GO:0009279">
    <property type="term" value="C:cell outer membrane"/>
    <property type="evidence" value="ECO:0007669"/>
    <property type="project" value="UniProtKB-SubCell"/>
</dbReference>
<dbReference type="Proteomes" id="UP000245539">
    <property type="component" value="Unassembled WGS sequence"/>
</dbReference>
<protein>
    <submittedName>
        <fullName evidence="9">Type I secretion protein TolC</fullName>
    </submittedName>
</protein>
<evidence type="ECO:0000256" key="8">
    <source>
        <dbReference type="SAM" id="SignalP"/>
    </source>
</evidence>
<dbReference type="InterPro" id="IPR003423">
    <property type="entry name" value="OMP_efflux"/>
</dbReference>
<evidence type="ECO:0000256" key="2">
    <source>
        <dbReference type="ARBA" id="ARBA00007613"/>
    </source>
</evidence>
<evidence type="ECO:0000256" key="7">
    <source>
        <dbReference type="ARBA" id="ARBA00023237"/>
    </source>
</evidence>
<dbReference type="GO" id="GO:0015288">
    <property type="term" value="F:porin activity"/>
    <property type="evidence" value="ECO:0007669"/>
    <property type="project" value="TreeGrafter"/>
</dbReference>
<evidence type="ECO:0000313" key="10">
    <source>
        <dbReference type="Proteomes" id="UP000245539"/>
    </source>
</evidence>
<dbReference type="RefSeq" id="WP_109838017.1">
    <property type="nucleotide sequence ID" value="NZ_QGKM01000036.1"/>
</dbReference>
<keyword evidence="4" id="KW-1134">Transmembrane beta strand</keyword>
<dbReference type="EMBL" id="QGKM01000036">
    <property type="protein sequence ID" value="PWQ96627.1"/>
    <property type="molecule type" value="Genomic_DNA"/>
</dbReference>
<dbReference type="OrthoDB" id="9813458at2"/>
<dbReference type="AlphaFoldDB" id="A0A317CE29"/>
<reference evidence="9 10" key="1">
    <citation type="submission" date="2018-05" db="EMBL/GenBank/DDBJ databases">
        <title>Leucothrix arctica sp. nov., isolated from Arctic seawater.</title>
        <authorList>
            <person name="Choi A."/>
            <person name="Baek K."/>
        </authorList>
    </citation>
    <scope>NUCLEOTIDE SEQUENCE [LARGE SCALE GENOMIC DNA]</scope>
    <source>
        <strain evidence="9 10">JCM 18388</strain>
    </source>
</reference>
<evidence type="ECO:0000256" key="6">
    <source>
        <dbReference type="ARBA" id="ARBA00023136"/>
    </source>
</evidence>
<dbReference type="InterPro" id="IPR051906">
    <property type="entry name" value="TolC-like"/>
</dbReference>
<feature type="chain" id="PRO_5016300469" evidence="8">
    <location>
        <begin position="28"/>
        <end position="456"/>
    </location>
</feature>
<keyword evidence="5" id="KW-0812">Transmembrane</keyword>
<keyword evidence="6" id="KW-0472">Membrane</keyword>
<dbReference type="GO" id="GO:0015562">
    <property type="term" value="F:efflux transmembrane transporter activity"/>
    <property type="evidence" value="ECO:0007669"/>
    <property type="project" value="InterPro"/>
</dbReference>
<keyword evidence="8" id="KW-0732">Signal</keyword>
<feature type="signal peptide" evidence="8">
    <location>
        <begin position="1"/>
        <end position="27"/>
    </location>
</feature>
<dbReference type="NCBIfam" id="TIGR01844">
    <property type="entry name" value="type_I_sec_TolC"/>
    <property type="match status" value="1"/>
</dbReference>